<reference evidence="1 2" key="1">
    <citation type="submission" date="2014-04" db="EMBL/GenBank/DDBJ databases">
        <authorList>
            <consortium name="DOE Joint Genome Institute"/>
            <person name="Kuo A."/>
            <person name="Kohler A."/>
            <person name="Costa M.D."/>
            <person name="Nagy L.G."/>
            <person name="Floudas D."/>
            <person name="Copeland A."/>
            <person name="Barry K.W."/>
            <person name="Cichocki N."/>
            <person name="Veneault-Fourrey C."/>
            <person name="LaButti K."/>
            <person name="Lindquist E.A."/>
            <person name="Lipzen A."/>
            <person name="Lundell T."/>
            <person name="Morin E."/>
            <person name="Murat C."/>
            <person name="Sun H."/>
            <person name="Tunlid A."/>
            <person name="Henrissat B."/>
            <person name="Grigoriev I.V."/>
            <person name="Hibbett D.S."/>
            <person name="Martin F."/>
            <person name="Nordberg H.P."/>
            <person name="Cantor M.N."/>
            <person name="Hua S.X."/>
        </authorList>
    </citation>
    <scope>NUCLEOTIDE SEQUENCE [LARGE SCALE GENOMIC DNA]</scope>
    <source>
        <strain evidence="1 2">Marx 270</strain>
    </source>
</reference>
<dbReference type="HOGENOM" id="CLU_018552_16_0_1"/>
<organism evidence="1 2">
    <name type="scientific">Pisolithus tinctorius Marx 270</name>
    <dbReference type="NCBI Taxonomy" id="870435"/>
    <lineage>
        <taxon>Eukaryota</taxon>
        <taxon>Fungi</taxon>
        <taxon>Dikarya</taxon>
        <taxon>Basidiomycota</taxon>
        <taxon>Agaricomycotina</taxon>
        <taxon>Agaricomycetes</taxon>
        <taxon>Agaricomycetidae</taxon>
        <taxon>Boletales</taxon>
        <taxon>Sclerodermatineae</taxon>
        <taxon>Pisolithaceae</taxon>
        <taxon>Pisolithus</taxon>
    </lineage>
</organism>
<evidence type="ECO:0000313" key="2">
    <source>
        <dbReference type="Proteomes" id="UP000054217"/>
    </source>
</evidence>
<gene>
    <name evidence="1" type="ORF">M404DRAFT_150443</name>
</gene>
<name>A0A0C3JV44_PISTI</name>
<proteinExistence type="predicted"/>
<feature type="non-terminal residue" evidence="1">
    <location>
        <position position="1"/>
    </location>
</feature>
<dbReference type="InParanoid" id="A0A0C3JV44"/>
<dbReference type="OrthoDB" id="2632552at2759"/>
<dbReference type="AlphaFoldDB" id="A0A0C3JV44"/>
<accession>A0A0C3JV44</accession>
<dbReference type="EMBL" id="KN831989">
    <property type="protein sequence ID" value="KIO01312.1"/>
    <property type="molecule type" value="Genomic_DNA"/>
</dbReference>
<keyword evidence="2" id="KW-1185">Reference proteome</keyword>
<protein>
    <recommendedName>
        <fullName evidence="3">DDE Tnp4 domain-containing protein</fullName>
    </recommendedName>
</protein>
<evidence type="ECO:0008006" key="3">
    <source>
        <dbReference type="Google" id="ProtNLM"/>
    </source>
</evidence>
<evidence type="ECO:0000313" key="1">
    <source>
        <dbReference type="EMBL" id="KIO01312.1"/>
    </source>
</evidence>
<dbReference type="Proteomes" id="UP000054217">
    <property type="component" value="Unassembled WGS sequence"/>
</dbReference>
<reference evidence="2" key="2">
    <citation type="submission" date="2015-01" db="EMBL/GenBank/DDBJ databases">
        <title>Evolutionary Origins and Diversification of the Mycorrhizal Mutualists.</title>
        <authorList>
            <consortium name="DOE Joint Genome Institute"/>
            <consortium name="Mycorrhizal Genomics Consortium"/>
            <person name="Kohler A."/>
            <person name="Kuo A."/>
            <person name="Nagy L.G."/>
            <person name="Floudas D."/>
            <person name="Copeland A."/>
            <person name="Barry K.W."/>
            <person name="Cichocki N."/>
            <person name="Veneault-Fourrey C."/>
            <person name="LaButti K."/>
            <person name="Lindquist E.A."/>
            <person name="Lipzen A."/>
            <person name="Lundell T."/>
            <person name="Morin E."/>
            <person name="Murat C."/>
            <person name="Riley R."/>
            <person name="Ohm R."/>
            <person name="Sun H."/>
            <person name="Tunlid A."/>
            <person name="Henrissat B."/>
            <person name="Grigoriev I.V."/>
            <person name="Hibbett D.S."/>
            <person name="Martin F."/>
        </authorList>
    </citation>
    <scope>NUCLEOTIDE SEQUENCE [LARGE SCALE GENOMIC DNA]</scope>
    <source>
        <strain evidence="2">Marx 270</strain>
    </source>
</reference>
<sequence length="105" mass="11955">PLLFWKKLCVNPLIFNDILDQIIDHYIFLNKSNNKQLPVAIQLTFFLFHVGHYGNASSPEDAAQWAGISVRTVINCTHQVMAAPLDKHNNFIYVPDAQSPELRHA</sequence>